<accession>A0A2S0NE29</accession>
<feature type="compositionally biased region" description="Polar residues" evidence="1">
    <location>
        <begin position="48"/>
        <end position="65"/>
    </location>
</feature>
<reference evidence="3 4" key="1">
    <citation type="submission" date="2018-03" db="EMBL/GenBank/DDBJ databases">
        <title>Genome sequencing of Phreatobacter sp.</title>
        <authorList>
            <person name="Kim S.-J."/>
            <person name="Heo J."/>
            <person name="Kwon S.-W."/>
        </authorList>
    </citation>
    <scope>NUCLEOTIDE SEQUENCE [LARGE SCALE GENOMIC DNA]</scope>
    <source>
        <strain evidence="3 4">S-12</strain>
    </source>
</reference>
<proteinExistence type="predicted"/>
<dbReference type="Proteomes" id="UP000237889">
    <property type="component" value="Chromosome"/>
</dbReference>
<sequence length="88" mass="9002">MSNTRFKSFTLAAVLALSLGSSLSGAMAQSAGGGGDGGGGSMGYDAPTTAQSSVPGSTIPRQGQVRDQNTFCGFELLRGHYCQSQPRR</sequence>
<organism evidence="3 4">
    <name type="scientific">Phreatobacter cathodiphilus</name>
    <dbReference type="NCBI Taxonomy" id="1868589"/>
    <lineage>
        <taxon>Bacteria</taxon>
        <taxon>Pseudomonadati</taxon>
        <taxon>Pseudomonadota</taxon>
        <taxon>Alphaproteobacteria</taxon>
        <taxon>Hyphomicrobiales</taxon>
        <taxon>Phreatobacteraceae</taxon>
        <taxon>Phreatobacter</taxon>
    </lineage>
</organism>
<dbReference type="AlphaFoldDB" id="A0A2S0NE29"/>
<feature type="signal peptide" evidence="2">
    <location>
        <begin position="1"/>
        <end position="28"/>
    </location>
</feature>
<evidence type="ECO:0000313" key="4">
    <source>
        <dbReference type="Proteomes" id="UP000237889"/>
    </source>
</evidence>
<feature type="region of interest" description="Disordered" evidence="1">
    <location>
        <begin position="25"/>
        <end position="65"/>
    </location>
</feature>
<name>A0A2S0NE29_9HYPH</name>
<keyword evidence="2" id="KW-0732">Signal</keyword>
<keyword evidence="4" id="KW-1185">Reference proteome</keyword>
<feature type="compositionally biased region" description="Gly residues" evidence="1">
    <location>
        <begin position="31"/>
        <end position="42"/>
    </location>
</feature>
<dbReference type="RefSeq" id="WP_106749764.1">
    <property type="nucleotide sequence ID" value="NZ_CP027668.1"/>
</dbReference>
<dbReference type="KEGG" id="phr:C6569_15940"/>
<gene>
    <name evidence="3" type="ORF">C6569_15940</name>
</gene>
<evidence type="ECO:0000256" key="2">
    <source>
        <dbReference type="SAM" id="SignalP"/>
    </source>
</evidence>
<dbReference type="EMBL" id="CP027668">
    <property type="protein sequence ID" value="AVO46424.1"/>
    <property type="molecule type" value="Genomic_DNA"/>
</dbReference>
<protein>
    <submittedName>
        <fullName evidence="3">Uncharacterized protein</fullName>
    </submittedName>
</protein>
<feature type="chain" id="PRO_5015782508" evidence="2">
    <location>
        <begin position="29"/>
        <end position="88"/>
    </location>
</feature>
<evidence type="ECO:0000313" key="3">
    <source>
        <dbReference type="EMBL" id="AVO46424.1"/>
    </source>
</evidence>
<evidence type="ECO:0000256" key="1">
    <source>
        <dbReference type="SAM" id="MobiDB-lite"/>
    </source>
</evidence>